<evidence type="ECO:0000256" key="7">
    <source>
        <dbReference type="SAM" id="Phobius"/>
    </source>
</evidence>
<evidence type="ECO:0000256" key="5">
    <source>
        <dbReference type="ARBA" id="ARBA00022989"/>
    </source>
</evidence>
<feature type="transmembrane region" description="Helical" evidence="7">
    <location>
        <begin position="291"/>
        <end position="313"/>
    </location>
</feature>
<keyword evidence="6 7" id="KW-0472">Membrane</keyword>
<dbReference type="RefSeq" id="WP_343894781.1">
    <property type="nucleotide sequence ID" value="NZ_BAAAFZ010000017.1"/>
</dbReference>
<dbReference type="InterPro" id="IPR051125">
    <property type="entry name" value="ABC-4/HrtB_transporter"/>
</dbReference>
<feature type="transmembrane region" description="Helical" evidence="7">
    <location>
        <begin position="378"/>
        <end position="398"/>
    </location>
</feature>
<evidence type="ECO:0000256" key="6">
    <source>
        <dbReference type="ARBA" id="ARBA00023136"/>
    </source>
</evidence>
<comment type="subcellular location">
    <subcellularLocation>
        <location evidence="1">Cell membrane</location>
        <topology evidence="1">Multi-pass membrane protein</topology>
    </subcellularLocation>
</comment>
<evidence type="ECO:0000259" key="9">
    <source>
        <dbReference type="Pfam" id="PF12704"/>
    </source>
</evidence>
<accession>A0ABN1F150</accession>
<dbReference type="InterPro" id="IPR003838">
    <property type="entry name" value="ABC3_permease_C"/>
</dbReference>
<name>A0ABN1F150_9PROT</name>
<evidence type="ECO:0000256" key="4">
    <source>
        <dbReference type="ARBA" id="ARBA00022692"/>
    </source>
</evidence>
<keyword evidence="5 7" id="KW-1133">Transmembrane helix</keyword>
<evidence type="ECO:0000313" key="10">
    <source>
        <dbReference type="EMBL" id="GAA0579020.1"/>
    </source>
</evidence>
<reference evidence="10 11" key="1">
    <citation type="journal article" date="2019" name="Int. J. Syst. Evol. Microbiol.">
        <title>The Global Catalogue of Microorganisms (GCM) 10K type strain sequencing project: providing services to taxonomists for standard genome sequencing and annotation.</title>
        <authorList>
            <consortium name="The Broad Institute Genomics Platform"/>
            <consortium name="The Broad Institute Genome Sequencing Center for Infectious Disease"/>
            <person name="Wu L."/>
            <person name="Ma J."/>
        </authorList>
    </citation>
    <scope>NUCLEOTIDE SEQUENCE [LARGE SCALE GENOMIC DNA]</scope>
    <source>
        <strain evidence="10 11">JCM 9933</strain>
    </source>
</reference>
<keyword evidence="3" id="KW-1003">Cell membrane</keyword>
<feature type="transmembrane region" description="Helical" evidence="7">
    <location>
        <begin position="334"/>
        <end position="358"/>
    </location>
</feature>
<proteinExistence type="predicted"/>
<evidence type="ECO:0000256" key="1">
    <source>
        <dbReference type="ARBA" id="ARBA00004651"/>
    </source>
</evidence>
<sequence length="408" mass="42776">MNLALRDIRHNLGRFLLTCLGLGLLLGVALAMVGIYRGVVEEALSLARGLRADLWVVEAGTRGPFAEASRIPGDVREAVARLPGVVAAGGVTFQTVEARHAGGPDGAAAPPGPGSADDWVRERSGEAGRQRVGAVLRLQVVGHEPDRPGGPPGIVEGRGIGRGRREMVADRGSGLSPGATVEMGGVRFRVVGLTARAVSTGGDPIGWITLRDSQELQFRLTPPAARRAQQGGGGGQPQDTVNAVVARLSPHARVEDVAAGIRRWKHFAALTAAEQETVLTRSVVERARRQLGLFTVVLLLVSAVIVALIVYTLTMDKMREIATLKLIGAPDRSIVALVMQQALMLGAVGFAGGTALLLSVKDAFPRRVLLGPEEVAGFGLVIFGICLFASLLGVRYALRIEPAQALGG</sequence>
<protein>
    <submittedName>
        <fullName evidence="10">ABC transporter permease</fullName>
    </submittedName>
</protein>
<dbReference type="PANTHER" id="PTHR43738:SF1">
    <property type="entry name" value="HEMIN TRANSPORT SYSTEM PERMEASE PROTEIN HRTB-RELATED"/>
    <property type="match status" value="1"/>
</dbReference>
<dbReference type="Proteomes" id="UP001501588">
    <property type="component" value="Unassembled WGS sequence"/>
</dbReference>
<evidence type="ECO:0000256" key="3">
    <source>
        <dbReference type="ARBA" id="ARBA00022475"/>
    </source>
</evidence>
<dbReference type="EMBL" id="BAAAFZ010000017">
    <property type="protein sequence ID" value="GAA0579020.1"/>
    <property type="molecule type" value="Genomic_DNA"/>
</dbReference>
<dbReference type="InterPro" id="IPR025857">
    <property type="entry name" value="MacB_PCD"/>
</dbReference>
<dbReference type="Pfam" id="PF02687">
    <property type="entry name" value="FtsX"/>
    <property type="match status" value="1"/>
</dbReference>
<keyword evidence="11" id="KW-1185">Reference proteome</keyword>
<dbReference type="Pfam" id="PF12704">
    <property type="entry name" value="MacB_PCD"/>
    <property type="match status" value="1"/>
</dbReference>
<gene>
    <name evidence="10" type="ORF">GCM10009416_16860</name>
</gene>
<evidence type="ECO:0000259" key="8">
    <source>
        <dbReference type="Pfam" id="PF02687"/>
    </source>
</evidence>
<evidence type="ECO:0000256" key="2">
    <source>
        <dbReference type="ARBA" id="ARBA00022448"/>
    </source>
</evidence>
<keyword evidence="4 7" id="KW-0812">Transmembrane</keyword>
<feature type="domain" description="MacB-like periplasmic core" evidence="9">
    <location>
        <begin position="16"/>
        <end position="263"/>
    </location>
</feature>
<evidence type="ECO:0000313" key="11">
    <source>
        <dbReference type="Proteomes" id="UP001501588"/>
    </source>
</evidence>
<feature type="domain" description="ABC3 transporter permease C-terminal" evidence="8">
    <location>
        <begin position="293"/>
        <end position="402"/>
    </location>
</feature>
<organism evidence="10 11">
    <name type="scientific">Craurococcus roseus</name>
    <dbReference type="NCBI Taxonomy" id="77585"/>
    <lineage>
        <taxon>Bacteria</taxon>
        <taxon>Pseudomonadati</taxon>
        <taxon>Pseudomonadota</taxon>
        <taxon>Alphaproteobacteria</taxon>
        <taxon>Acetobacterales</taxon>
        <taxon>Acetobacteraceae</taxon>
        <taxon>Craurococcus</taxon>
    </lineage>
</organism>
<comment type="caution">
    <text evidence="10">The sequence shown here is derived from an EMBL/GenBank/DDBJ whole genome shotgun (WGS) entry which is preliminary data.</text>
</comment>
<dbReference type="PANTHER" id="PTHR43738">
    <property type="entry name" value="ABC TRANSPORTER, MEMBRANE PROTEIN"/>
    <property type="match status" value="1"/>
</dbReference>
<keyword evidence="2" id="KW-0813">Transport</keyword>